<feature type="transmembrane region" description="Helical" evidence="8">
    <location>
        <begin position="60"/>
        <end position="81"/>
    </location>
</feature>
<feature type="region of interest" description="Disordered" evidence="7">
    <location>
        <begin position="1"/>
        <end position="22"/>
    </location>
</feature>
<proteinExistence type="inferred from homology"/>
<feature type="transmembrane region" description="Helical" evidence="8">
    <location>
        <begin position="509"/>
        <end position="534"/>
    </location>
</feature>
<accession>A0A9P8XSQ9</accession>
<evidence type="ECO:0000256" key="7">
    <source>
        <dbReference type="SAM" id="MobiDB-lite"/>
    </source>
</evidence>
<dbReference type="Proteomes" id="UP000756346">
    <property type="component" value="Unassembled WGS sequence"/>
</dbReference>
<evidence type="ECO:0000259" key="9">
    <source>
        <dbReference type="PROSITE" id="PS50850"/>
    </source>
</evidence>
<evidence type="ECO:0000256" key="5">
    <source>
        <dbReference type="ARBA" id="ARBA00022989"/>
    </source>
</evidence>
<dbReference type="Gene3D" id="1.20.1250.20">
    <property type="entry name" value="MFS general substrate transporter like domains"/>
    <property type="match status" value="1"/>
</dbReference>
<dbReference type="InterPro" id="IPR036259">
    <property type="entry name" value="MFS_trans_sf"/>
</dbReference>
<keyword evidence="3" id="KW-0813">Transport</keyword>
<dbReference type="SUPFAM" id="SSF103473">
    <property type="entry name" value="MFS general substrate transporter"/>
    <property type="match status" value="1"/>
</dbReference>
<dbReference type="GO" id="GO:0022857">
    <property type="term" value="F:transmembrane transporter activity"/>
    <property type="evidence" value="ECO:0007669"/>
    <property type="project" value="InterPro"/>
</dbReference>
<evidence type="ECO:0000256" key="1">
    <source>
        <dbReference type="ARBA" id="ARBA00004141"/>
    </source>
</evidence>
<comment type="subcellular location">
    <subcellularLocation>
        <location evidence="1">Membrane</location>
        <topology evidence="1">Multi-pass membrane protein</topology>
    </subcellularLocation>
</comment>
<keyword evidence="11" id="KW-1185">Reference proteome</keyword>
<evidence type="ECO:0000256" key="4">
    <source>
        <dbReference type="ARBA" id="ARBA00022692"/>
    </source>
</evidence>
<protein>
    <submittedName>
        <fullName evidence="10">Major facilitator superfamily domain-containing protein</fullName>
    </submittedName>
</protein>
<dbReference type="RefSeq" id="XP_046005497.1">
    <property type="nucleotide sequence ID" value="XM_046161609.1"/>
</dbReference>
<dbReference type="InterPro" id="IPR020846">
    <property type="entry name" value="MFS_dom"/>
</dbReference>
<evidence type="ECO:0000256" key="2">
    <source>
        <dbReference type="ARBA" id="ARBA00007520"/>
    </source>
</evidence>
<name>A0A9P8XSQ9_9PEZI</name>
<feature type="transmembrane region" description="Helical" evidence="8">
    <location>
        <begin position="250"/>
        <end position="268"/>
    </location>
</feature>
<reference evidence="10" key="1">
    <citation type="journal article" date="2021" name="Nat. Commun.">
        <title>Genetic determinants of endophytism in the Arabidopsis root mycobiome.</title>
        <authorList>
            <person name="Mesny F."/>
            <person name="Miyauchi S."/>
            <person name="Thiergart T."/>
            <person name="Pickel B."/>
            <person name="Atanasova L."/>
            <person name="Karlsson M."/>
            <person name="Huettel B."/>
            <person name="Barry K.W."/>
            <person name="Haridas S."/>
            <person name="Chen C."/>
            <person name="Bauer D."/>
            <person name="Andreopoulos W."/>
            <person name="Pangilinan J."/>
            <person name="LaButti K."/>
            <person name="Riley R."/>
            <person name="Lipzen A."/>
            <person name="Clum A."/>
            <person name="Drula E."/>
            <person name="Henrissat B."/>
            <person name="Kohler A."/>
            <person name="Grigoriev I.V."/>
            <person name="Martin F.M."/>
            <person name="Hacquard S."/>
        </authorList>
    </citation>
    <scope>NUCLEOTIDE SEQUENCE</scope>
    <source>
        <strain evidence="10">MPI-CAGE-CH-0230</strain>
    </source>
</reference>
<dbReference type="PANTHER" id="PTHR23501:SF12">
    <property type="entry name" value="MAJOR FACILITATOR SUPERFAMILY (MFS) PROFILE DOMAIN-CONTAINING PROTEIN-RELATED"/>
    <property type="match status" value="1"/>
</dbReference>
<evidence type="ECO:0000256" key="8">
    <source>
        <dbReference type="SAM" id="Phobius"/>
    </source>
</evidence>
<keyword evidence="4 8" id="KW-0812">Transmembrane</keyword>
<feature type="transmembrane region" description="Helical" evidence="8">
    <location>
        <begin position="429"/>
        <end position="453"/>
    </location>
</feature>
<evidence type="ECO:0000313" key="11">
    <source>
        <dbReference type="Proteomes" id="UP000756346"/>
    </source>
</evidence>
<dbReference type="PANTHER" id="PTHR23501">
    <property type="entry name" value="MAJOR FACILITATOR SUPERFAMILY"/>
    <property type="match status" value="1"/>
</dbReference>
<dbReference type="OrthoDB" id="10021397at2759"/>
<sequence>MNPKDIDSEKAEQQSEPEKPPRDISVTAFSLCFSIFLYSLDTTVVAASIVTDFDALSNLAWINVGFLLGGTAFTMIWGQVYGQFNSKWVYLSNVLLFEAGSALCGAAPNMNAHIVGRVICGIGGSGLYSGVFTLIAQTTTMAERPLYISWTGLTWGIGIVLGPVVGGAFNQSYLGWRWAFYINLFIGALCAPVWFLLLPSKDPRPGIPTRVKLRELDYAGMVLLVGSLICLTFAINFGGVTYPWNSGTTIGLLVTFAVLLALLAIQQIRTILVTLPRRLVPVQLARQPIMLVLFICTSASSAVFIPIFFVPLLFQLTRGDTGLDAGVRLLPLIITLVFAIAVNGALMARFGYYMPWYLGGGILCVVGGALMYTSTSSTGIGTTSDNTTTTPAAAIYGYTVLIGLGVGSWIQASFSVAQAKAEPANVPAAIGLMTLAQFLGITTGMAIASSVFLNLAQQKVVDILGGGGGGGEGGVSRHEVEVAIMFAGSSSGGGLAGQTEEVRKMVVGAIVQSIGSTYVLVVTAGAMVAVLSLFMKRERLFISATAGGG</sequence>
<dbReference type="PROSITE" id="PS50850">
    <property type="entry name" value="MFS"/>
    <property type="match status" value="1"/>
</dbReference>
<gene>
    <name evidence="10" type="ORF">B0I36DRAFT_398317</name>
</gene>
<evidence type="ECO:0000256" key="3">
    <source>
        <dbReference type="ARBA" id="ARBA00022448"/>
    </source>
</evidence>
<organism evidence="10 11">
    <name type="scientific">Microdochium trichocladiopsis</name>
    <dbReference type="NCBI Taxonomy" id="1682393"/>
    <lineage>
        <taxon>Eukaryota</taxon>
        <taxon>Fungi</taxon>
        <taxon>Dikarya</taxon>
        <taxon>Ascomycota</taxon>
        <taxon>Pezizomycotina</taxon>
        <taxon>Sordariomycetes</taxon>
        <taxon>Xylariomycetidae</taxon>
        <taxon>Xylariales</taxon>
        <taxon>Microdochiaceae</taxon>
        <taxon>Microdochium</taxon>
    </lineage>
</organism>
<evidence type="ECO:0000256" key="6">
    <source>
        <dbReference type="ARBA" id="ARBA00023136"/>
    </source>
</evidence>
<feature type="transmembrane region" description="Helical" evidence="8">
    <location>
        <begin position="178"/>
        <end position="197"/>
    </location>
</feature>
<feature type="transmembrane region" description="Helical" evidence="8">
    <location>
        <begin position="329"/>
        <end position="348"/>
    </location>
</feature>
<dbReference type="Pfam" id="PF07690">
    <property type="entry name" value="MFS_1"/>
    <property type="match status" value="1"/>
</dbReference>
<feature type="transmembrane region" description="Helical" evidence="8">
    <location>
        <begin position="147"/>
        <end position="166"/>
    </location>
</feature>
<dbReference type="AlphaFoldDB" id="A0A9P8XSQ9"/>
<dbReference type="EMBL" id="JAGTJQ010000013">
    <property type="protein sequence ID" value="KAH7014530.1"/>
    <property type="molecule type" value="Genomic_DNA"/>
</dbReference>
<comment type="caution">
    <text evidence="10">The sequence shown here is derived from an EMBL/GenBank/DDBJ whole genome shotgun (WGS) entry which is preliminary data.</text>
</comment>
<feature type="transmembrane region" description="Helical" evidence="8">
    <location>
        <begin position="395"/>
        <end position="417"/>
    </location>
</feature>
<dbReference type="GO" id="GO:0005886">
    <property type="term" value="C:plasma membrane"/>
    <property type="evidence" value="ECO:0007669"/>
    <property type="project" value="TreeGrafter"/>
</dbReference>
<feature type="transmembrane region" description="Helical" evidence="8">
    <location>
        <begin position="218"/>
        <end position="238"/>
    </location>
</feature>
<comment type="similarity">
    <text evidence="2">Belongs to the major facilitator superfamily. TCR/Tet family.</text>
</comment>
<dbReference type="InterPro" id="IPR011701">
    <property type="entry name" value="MFS"/>
</dbReference>
<feature type="transmembrane region" description="Helical" evidence="8">
    <location>
        <begin position="355"/>
        <end position="375"/>
    </location>
</feature>
<keyword evidence="6 8" id="KW-0472">Membrane</keyword>
<evidence type="ECO:0000313" key="10">
    <source>
        <dbReference type="EMBL" id="KAH7014530.1"/>
    </source>
</evidence>
<feature type="transmembrane region" description="Helical" evidence="8">
    <location>
        <begin position="289"/>
        <end position="309"/>
    </location>
</feature>
<feature type="transmembrane region" description="Helical" evidence="8">
    <location>
        <begin position="21"/>
        <end position="40"/>
    </location>
</feature>
<feature type="domain" description="Major facilitator superfamily (MFS) profile" evidence="9">
    <location>
        <begin position="20"/>
        <end position="540"/>
    </location>
</feature>
<dbReference type="GeneID" id="70191155"/>
<feature type="transmembrane region" description="Helical" evidence="8">
    <location>
        <begin position="114"/>
        <end position="135"/>
    </location>
</feature>
<keyword evidence="5 8" id="KW-1133">Transmembrane helix</keyword>